<organism evidence="2 3">
    <name type="scientific">Elysia crispata</name>
    <name type="common">lettuce slug</name>
    <dbReference type="NCBI Taxonomy" id="231223"/>
    <lineage>
        <taxon>Eukaryota</taxon>
        <taxon>Metazoa</taxon>
        <taxon>Spiralia</taxon>
        <taxon>Lophotrochozoa</taxon>
        <taxon>Mollusca</taxon>
        <taxon>Gastropoda</taxon>
        <taxon>Heterobranchia</taxon>
        <taxon>Euthyneura</taxon>
        <taxon>Panpulmonata</taxon>
        <taxon>Sacoglossa</taxon>
        <taxon>Placobranchoidea</taxon>
        <taxon>Plakobranchidae</taxon>
        <taxon>Elysia</taxon>
    </lineage>
</organism>
<dbReference type="EMBL" id="JAWDGP010007208">
    <property type="protein sequence ID" value="KAK3728085.1"/>
    <property type="molecule type" value="Genomic_DNA"/>
</dbReference>
<evidence type="ECO:0000256" key="1">
    <source>
        <dbReference type="SAM" id="MobiDB-lite"/>
    </source>
</evidence>
<gene>
    <name evidence="2" type="ORF">RRG08_022136</name>
</gene>
<feature type="compositionally biased region" description="Basic and acidic residues" evidence="1">
    <location>
        <begin position="11"/>
        <end position="21"/>
    </location>
</feature>
<sequence length="108" mass="11959">MDSSLIFSDNQARRSHEKEHSLIGQTLQNLPNEKAVDFGSRDSKIKKELRFDSDVLVIAGDDTCSVQKHSLEALGEVSSNSKLADRRASGVNDVLMTNKADKYCCICQ</sequence>
<comment type="caution">
    <text evidence="2">The sequence shown here is derived from an EMBL/GenBank/DDBJ whole genome shotgun (WGS) entry which is preliminary data.</text>
</comment>
<dbReference type="Proteomes" id="UP001283361">
    <property type="component" value="Unassembled WGS sequence"/>
</dbReference>
<keyword evidence="3" id="KW-1185">Reference proteome</keyword>
<evidence type="ECO:0000313" key="3">
    <source>
        <dbReference type="Proteomes" id="UP001283361"/>
    </source>
</evidence>
<reference evidence="2" key="1">
    <citation type="journal article" date="2023" name="G3 (Bethesda)">
        <title>A reference genome for the long-term kleptoplast-retaining sea slug Elysia crispata morphotype clarki.</title>
        <authorList>
            <person name="Eastman K.E."/>
            <person name="Pendleton A.L."/>
            <person name="Shaikh M.A."/>
            <person name="Suttiyut T."/>
            <person name="Ogas R."/>
            <person name="Tomko P."/>
            <person name="Gavelis G."/>
            <person name="Widhalm J.R."/>
            <person name="Wisecaver J.H."/>
        </authorList>
    </citation>
    <scope>NUCLEOTIDE SEQUENCE</scope>
    <source>
        <strain evidence="2">ECLA1</strain>
    </source>
</reference>
<proteinExistence type="predicted"/>
<feature type="compositionally biased region" description="Polar residues" evidence="1">
    <location>
        <begin position="1"/>
        <end position="10"/>
    </location>
</feature>
<dbReference type="AlphaFoldDB" id="A0AAE0Y0H3"/>
<feature type="region of interest" description="Disordered" evidence="1">
    <location>
        <begin position="1"/>
        <end position="26"/>
    </location>
</feature>
<accession>A0AAE0Y0H3</accession>
<evidence type="ECO:0000313" key="2">
    <source>
        <dbReference type="EMBL" id="KAK3728085.1"/>
    </source>
</evidence>
<protein>
    <submittedName>
        <fullName evidence="2">Uncharacterized protein</fullName>
    </submittedName>
</protein>
<name>A0AAE0Y0H3_9GAST</name>